<dbReference type="SUPFAM" id="SSF51735">
    <property type="entry name" value="NAD(P)-binding Rossmann-fold domains"/>
    <property type="match status" value="1"/>
</dbReference>
<dbReference type="InterPro" id="IPR036291">
    <property type="entry name" value="NAD(P)-bd_dom_sf"/>
</dbReference>
<proteinExistence type="predicted"/>
<dbReference type="InterPro" id="IPR052515">
    <property type="entry name" value="Gfo/Idh/MocA_Oxidoreductase"/>
</dbReference>
<dbReference type="Gene3D" id="3.40.50.720">
    <property type="entry name" value="NAD(P)-binding Rossmann-like Domain"/>
    <property type="match status" value="1"/>
</dbReference>
<feature type="domain" description="Gfo/Idh/MocA-like oxidoreductase N-terminal" evidence="2">
    <location>
        <begin position="15"/>
        <end position="130"/>
    </location>
</feature>
<evidence type="ECO:0000259" key="3">
    <source>
        <dbReference type="Pfam" id="PF22725"/>
    </source>
</evidence>
<name>A0ABQ6K446_9MICO</name>
<keyword evidence="1" id="KW-0520">NAD</keyword>
<feature type="domain" description="GFO/IDH/MocA-like oxidoreductase" evidence="3">
    <location>
        <begin position="150"/>
        <end position="273"/>
    </location>
</feature>
<gene>
    <name evidence="4" type="ORF">GCM10025881_09080</name>
</gene>
<comment type="caution">
    <text evidence="4">The sequence shown here is derived from an EMBL/GenBank/DDBJ whole genome shotgun (WGS) entry which is preliminary data.</text>
</comment>
<dbReference type="Pfam" id="PF22725">
    <property type="entry name" value="GFO_IDH_MocA_C3"/>
    <property type="match status" value="1"/>
</dbReference>
<dbReference type="InterPro" id="IPR055170">
    <property type="entry name" value="GFO_IDH_MocA-like_dom"/>
</dbReference>
<dbReference type="PANTHER" id="PTHR43249">
    <property type="entry name" value="UDP-N-ACETYL-2-AMINO-2-DEOXY-D-GLUCURONATE OXIDASE"/>
    <property type="match status" value="1"/>
</dbReference>
<evidence type="ECO:0000256" key="1">
    <source>
        <dbReference type="ARBA" id="ARBA00023027"/>
    </source>
</evidence>
<dbReference type="SUPFAM" id="SSF55347">
    <property type="entry name" value="Glyceraldehyde-3-phosphate dehydrogenase-like, C-terminal domain"/>
    <property type="match status" value="1"/>
</dbReference>
<dbReference type="Gene3D" id="3.30.360.10">
    <property type="entry name" value="Dihydrodipicolinate Reductase, domain 2"/>
    <property type="match status" value="1"/>
</dbReference>
<dbReference type="Proteomes" id="UP001157034">
    <property type="component" value="Unassembled WGS sequence"/>
</dbReference>
<reference evidence="5" key="1">
    <citation type="journal article" date="2019" name="Int. J. Syst. Evol. Microbiol.">
        <title>The Global Catalogue of Microorganisms (GCM) 10K type strain sequencing project: providing services to taxonomists for standard genome sequencing and annotation.</title>
        <authorList>
            <consortium name="The Broad Institute Genomics Platform"/>
            <consortium name="The Broad Institute Genome Sequencing Center for Infectious Disease"/>
            <person name="Wu L."/>
            <person name="Ma J."/>
        </authorList>
    </citation>
    <scope>NUCLEOTIDE SEQUENCE [LARGE SCALE GENOMIC DNA]</scope>
    <source>
        <strain evidence="5">NBRC 108894</strain>
    </source>
</reference>
<dbReference type="RefSeq" id="WP_284253098.1">
    <property type="nucleotide sequence ID" value="NZ_BAAAQO010000003.1"/>
</dbReference>
<organism evidence="4 5">
    <name type="scientific">Pseudolysinimonas kribbensis</name>
    <dbReference type="NCBI Taxonomy" id="433641"/>
    <lineage>
        <taxon>Bacteria</taxon>
        <taxon>Bacillati</taxon>
        <taxon>Actinomycetota</taxon>
        <taxon>Actinomycetes</taxon>
        <taxon>Micrococcales</taxon>
        <taxon>Microbacteriaceae</taxon>
        <taxon>Pseudolysinimonas</taxon>
    </lineage>
</organism>
<evidence type="ECO:0000259" key="2">
    <source>
        <dbReference type="Pfam" id="PF01408"/>
    </source>
</evidence>
<dbReference type="PANTHER" id="PTHR43249:SF1">
    <property type="entry name" value="D-GLUCOSIDE 3-DEHYDROGENASE"/>
    <property type="match status" value="1"/>
</dbReference>
<dbReference type="InterPro" id="IPR000683">
    <property type="entry name" value="Gfo/Idh/MocA-like_OxRdtase_N"/>
</dbReference>
<protein>
    <submittedName>
        <fullName evidence="4">Oxidoreductase</fullName>
    </submittedName>
</protein>
<evidence type="ECO:0000313" key="4">
    <source>
        <dbReference type="EMBL" id="GMA94084.1"/>
    </source>
</evidence>
<dbReference type="Pfam" id="PF01408">
    <property type="entry name" value="GFO_IDH_MocA"/>
    <property type="match status" value="1"/>
</dbReference>
<dbReference type="EMBL" id="BSVB01000001">
    <property type="protein sequence ID" value="GMA94084.1"/>
    <property type="molecule type" value="Genomic_DNA"/>
</dbReference>
<sequence length="394" mass="41611">MTTESTAGTLAERMGVALVGCGVIGRTHVQAIRAFDELELVALVDPVVDARREFADGIQREGGARPTEYDRLDEALADPRVQLVVVGTPTGLHAEQGLAALRAGRHVIIEKPLDVDMHRAREIVAEATAAAGRGVVGSVISQHRFDDATRAVRAAIDDGRLGVVTSAIATSPRWRTQAYYDSGDWRGTWAMDGGGALMNQGVHTLDVLLALLGRPVEISARTALLAHERVEVEDTMVATIEFESGALAVMHASTAASPGLASRVQVMGSAGSAIIDDDQLLYLHAEREPDGSPATDADGDQSERALAALGAGRHDDIASGGDARDVAAGHVRQYADVLRAIREGGRPGVRIDEAAIVLATVRAVYLSATLGAPVRLEDVMNGRYDDTEVRTGRA</sequence>
<keyword evidence="5" id="KW-1185">Reference proteome</keyword>
<evidence type="ECO:0000313" key="5">
    <source>
        <dbReference type="Proteomes" id="UP001157034"/>
    </source>
</evidence>
<accession>A0ABQ6K446</accession>